<evidence type="ECO:0000313" key="1">
    <source>
        <dbReference type="EMBL" id="EAZ88017.1"/>
    </source>
</evidence>
<keyword evidence="2" id="KW-1185">Reference proteome</keyword>
<evidence type="ECO:0000313" key="2">
    <source>
        <dbReference type="Proteomes" id="UP000003781"/>
    </source>
</evidence>
<reference evidence="1 2" key="1">
    <citation type="submission" date="2007-03" db="EMBL/GenBank/DDBJ databases">
        <authorList>
            <person name="Stal L."/>
            <person name="Ferriera S."/>
            <person name="Johnson J."/>
            <person name="Kravitz S."/>
            <person name="Beeson K."/>
            <person name="Sutton G."/>
            <person name="Rogers Y.-H."/>
            <person name="Friedman R."/>
            <person name="Frazier M."/>
            <person name="Venter J.C."/>
        </authorList>
    </citation>
    <scope>NUCLEOTIDE SEQUENCE [LARGE SCALE GENOMIC DNA]</scope>
    <source>
        <strain evidence="1 2">CCY0110</strain>
    </source>
</reference>
<dbReference type="AlphaFoldDB" id="A3IZS4"/>
<protein>
    <submittedName>
        <fullName evidence="1">Uncharacterized protein</fullName>
    </submittedName>
</protein>
<sequence length="79" mass="9582">MKFTEYFKAMRLRPDRSDIKLEWIKKTIDTPIKRETQDDGRIRCWSKIEEKNGKYLRVILLEDGATVHNAFFDRNFKET</sequence>
<dbReference type="EMBL" id="AAXW01000117">
    <property type="protein sequence ID" value="EAZ88017.1"/>
    <property type="molecule type" value="Genomic_DNA"/>
</dbReference>
<gene>
    <name evidence="1" type="ORF">CY0110_13131</name>
</gene>
<dbReference type="Proteomes" id="UP000003781">
    <property type="component" value="Unassembled WGS sequence"/>
</dbReference>
<comment type="caution">
    <text evidence="1">The sequence shown here is derived from an EMBL/GenBank/DDBJ whole genome shotgun (WGS) entry which is preliminary data.</text>
</comment>
<dbReference type="OrthoDB" id="290767at2"/>
<proteinExistence type="predicted"/>
<organism evidence="1 2">
    <name type="scientific">Crocosphaera chwakensis CCY0110</name>
    <dbReference type="NCBI Taxonomy" id="391612"/>
    <lineage>
        <taxon>Bacteria</taxon>
        <taxon>Bacillati</taxon>
        <taxon>Cyanobacteriota</taxon>
        <taxon>Cyanophyceae</taxon>
        <taxon>Oscillatoriophycideae</taxon>
        <taxon>Chroococcales</taxon>
        <taxon>Aphanothecaceae</taxon>
        <taxon>Crocosphaera</taxon>
        <taxon>Crocosphaera chwakensis</taxon>
    </lineage>
</organism>
<accession>A3IZS4</accession>
<dbReference type="eggNOG" id="ENOG5032YHH">
    <property type="taxonomic scope" value="Bacteria"/>
</dbReference>
<name>A3IZS4_9CHRO</name>